<evidence type="ECO:0000256" key="2">
    <source>
        <dbReference type="ARBA" id="ARBA00022617"/>
    </source>
</evidence>
<dbReference type="PANTHER" id="PTHR46696:SF1">
    <property type="entry name" value="CYTOCHROME P450 YJIB-RELATED"/>
    <property type="match status" value="1"/>
</dbReference>
<proteinExistence type="inferred from homology"/>
<name>A0A3A9YZK5_9ACTN</name>
<evidence type="ECO:0000256" key="8">
    <source>
        <dbReference type="ARBA" id="ARBA00023194"/>
    </source>
</evidence>
<dbReference type="GO" id="GO:0004497">
    <property type="term" value="F:monooxygenase activity"/>
    <property type="evidence" value="ECO:0007669"/>
    <property type="project" value="UniProtKB-KW"/>
</dbReference>
<accession>A0A3A9YZK5</accession>
<evidence type="ECO:0000256" key="9">
    <source>
        <dbReference type="ARBA" id="ARBA00060683"/>
    </source>
</evidence>
<reference evidence="11 12" key="1">
    <citation type="journal article" date="2004" name="Syst. Appl. Microbiol.">
        <title>Cryptoendolithic actinomycetes from antarctic sandstone rock samples: Micromonospora endolithica sp. nov. and two isolates related to Micromonospora coerulea Jensen 1932.</title>
        <authorList>
            <person name="Hirsch P."/>
            <person name="Mevs U."/>
            <person name="Kroppenstedt R.M."/>
            <person name="Schumann P."/>
            <person name="Stackebrandt E."/>
        </authorList>
    </citation>
    <scope>NUCLEOTIDE SEQUENCE [LARGE SCALE GENOMIC DNA]</scope>
    <source>
        <strain evidence="11 12">JCM 12677</strain>
    </source>
</reference>
<dbReference type="SUPFAM" id="SSF48264">
    <property type="entry name" value="Cytochrome P450"/>
    <property type="match status" value="1"/>
</dbReference>
<dbReference type="Gene3D" id="1.10.630.10">
    <property type="entry name" value="Cytochrome P450"/>
    <property type="match status" value="1"/>
</dbReference>
<dbReference type="GO" id="GO:0017000">
    <property type="term" value="P:antibiotic biosynthetic process"/>
    <property type="evidence" value="ECO:0007669"/>
    <property type="project" value="UniProtKB-KW"/>
</dbReference>
<keyword evidence="4" id="KW-0521">NADP</keyword>
<keyword evidence="12" id="KW-1185">Reference proteome</keyword>
<dbReference type="InterPro" id="IPR001128">
    <property type="entry name" value="Cyt_P450"/>
</dbReference>
<sequence length="408" mass="44595">MTDVAQVLTRLYSDAGRQDPYPCYADLHALGPVSPVPARAEHRAVAAVAVGYELVDRILRDPRWYKQPPPGWQDQEVLRTLQTSMMFVNPPDHTRMRGVFAKTFTPRRMGALEPVVHRVVDGLLDRMADAGDAEVDFVAEFAYPMPALVMAEFIGIPAGELDFYRQRVERIDEFLDVAGKTPERLAAANTAAAELRAFYRDLLAHRRRTPGEHLISALVEAVDAGDVELTEDELISNLVVLFNAAFVTTVYMFSNGLPLLLEHPEVAAALPGDDALTRGAVDEILRLEAPVHFLARAAPEDTDLDGVPVGRDENVLLMIAGANRDPSRFADPDRFDPRRAGPPSLAFGAGAHYCIGAAVSRLEGRLALPRLLDRFPGLAVSEAPTFSGSLFLRGVDKLLVSTGTGERP</sequence>
<organism evidence="11 12">
    <name type="scientific">Micromonospora endolithica</name>
    <dbReference type="NCBI Taxonomy" id="230091"/>
    <lineage>
        <taxon>Bacteria</taxon>
        <taxon>Bacillati</taxon>
        <taxon>Actinomycetota</taxon>
        <taxon>Actinomycetes</taxon>
        <taxon>Micromonosporales</taxon>
        <taxon>Micromonosporaceae</taxon>
        <taxon>Micromonospora</taxon>
    </lineage>
</organism>
<comment type="caution">
    <text evidence="11">The sequence shown here is derived from an EMBL/GenBank/DDBJ whole genome shotgun (WGS) entry which is preliminary data.</text>
</comment>
<dbReference type="Pfam" id="PF00067">
    <property type="entry name" value="p450"/>
    <property type="match status" value="2"/>
</dbReference>
<dbReference type="GO" id="GO:0016705">
    <property type="term" value="F:oxidoreductase activity, acting on paired donors, with incorporation or reduction of molecular oxygen"/>
    <property type="evidence" value="ECO:0007669"/>
    <property type="project" value="InterPro"/>
</dbReference>
<evidence type="ECO:0000256" key="7">
    <source>
        <dbReference type="ARBA" id="ARBA00023033"/>
    </source>
</evidence>
<evidence type="ECO:0000256" key="3">
    <source>
        <dbReference type="ARBA" id="ARBA00022723"/>
    </source>
</evidence>
<comment type="pathway">
    <text evidence="9">Antibiotic biosynthesis; mycinamicin biosynthesis.</text>
</comment>
<keyword evidence="5 10" id="KW-0560">Oxidoreductase</keyword>
<keyword evidence="6 10" id="KW-0408">Iron</keyword>
<dbReference type="PANTHER" id="PTHR46696">
    <property type="entry name" value="P450, PUTATIVE (EUROFUNG)-RELATED"/>
    <property type="match status" value="1"/>
</dbReference>
<evidence type="ECO:0000313" key="12">
    <source>
        <dbReference type="Proteomes" id="UP000281726"/>
    </source>
</evidence>
<evidence type="ECO:0000256" key="6">
    <source>
        <dbReference type="ARBA" id="ARBA00023004"/>
    </source>
</evidence>
<dbReference type="RefSeq" id="WP_120731102.1">
    <property type="nucleotide sequence ID" value="NZ_RBAK01000013.1"/>
</dbReference>
<dbReference type="GO" id="GO:0020037">
    <property type="term" value="F:heme binding"/>
    <property type="evidence" value="ECO:0007669"/>
    <property type="project" value="InterPro"/>
</dbReference>
<dbReference type="EMBL" id="RBAK01000013">
    <property type="protein sequence ID" value="RKN40616.1"/>
    <property type="molecule type" value="Genomic_DNA"/>
</dbReference>
<dbReference type="GO" id="GO:0005506">
    <property type="term" value="F:iron ion binding"/>
    <property type="evidence" value="ECO:0007669"/>
    <property type="project" value="InterPro"/>
</dbReference>
<comment type="similarity">
    <text evidence="1 10">Belongs to the cytochrome P450 family.</text>
</comment>
<dbReference type="AlphaFoldDB" id="A0A3A9YZK5"/>
<evidence type="ECO:0000313" key="11">
    <source>
        <dbReference type="EMBL" id="RKN40616.1"/>
    </source>
</evidence>
<evidence type="ECO:0000256" key="10">
    <source>
        <dbReference type="RuleBase" id="RU000461"/>
    </source>
</evidence>
<dbReference type="InterPro" id="IPR036396">
    <property type="entry name" value="Cyt_P450_sf"/>
</dbReference>
<keyword evidence="8" id="KW-0045">Antibiotic biosynthesis</keyword>
<dbReference type="FunFam" id="1.10.630.10:FF:000018">
    <property type="entry name" value="Cytochrome P450 monooxygenase"/>
    <property type="match status" value="1"/>
</dbReference>
<dbReference type="InterPro" id="IPR002397">
    <property type="entry name" value="Cyt_P450_B"/>
</dbReference>
<dbReference type="PROSITE" id="PS00086">
    <property type="entry name" value="CYTOCHROME_P450"/>
    <property type="match status" value="1"/>
</dbReference>
<protein>
    <submittedName>
        <fullName evidence="11">Cytochrome P450</fullName>
    </submittedName>
</protein>
<dbReference type="CDD" id="cd20625">
    <property type="entry name" value="CYP164-like"/>
    <property type="match status" value="1"/>
</dbReference>
<keyword evidence="2 10" id="KW-0349">Heme</keyword>
<evidence type="ECO:0000256" key="5">
    <source>
        <dbReference type="ARBA" id="ARBA00023002"/>
    </source>
</evidence>
<evidence type="ECO:0000256" key="1">
    <source>
        <dbReference type="ARBA" id="ARBA00010617"/>
    </source>
</evidence>
<gene>
    <name evidence="11" type="ORF">D7223_26115</name>
</gene>
<keyword evidence="7 10" id="KW-0503">Monooxygenase</keyword>
<dbReference type="PRINTS" id="PR00359">
    <property type="entry name" value="BP450"/>
</dbReference>
<evidence type="ECO:0000256" key="4">
    <source>
        <dbReference type="ARBA" id="ARBA00022857"/>
    </source>
</evidence>
<dbReference type="Proteomes" id="UP000281726">
    <property type="component" value="Unassembled WGS sequence"/>
</dbReference>
<keyword evidence="3 10" id="KW-0479">Metal-binding</keyword>
<dbReference type="OrthoDB" id="4156795at2"/>
<dbReference type="InterPro" id="IPR017972">
    <property type="entry name" value="Cyt_P450_CS"/>
</dbReference>